<comment type="caution">
    <text evidence="5">The sequence shown here is derived from an EMBL/GenBank/DDBJ whole genome shotgun (WGS) entry which is preliminary data.</text>
</comment>
<keyword evidence="1" id="KW-0805">Transcription regulation</keyword>
<evidence type="ECO:0000313" key="6">
    <source>
        <dbReference type="Proteomes" id="UP000051908"/>
    </source>
</evidence>
<dbReference type="InterPro" id="IPR020449">
    <property type="entry name" value="Tscrpt_reg_AraC-type_HTH"/>
</dbReference>
<dbReference type="Pfam" id="PF12833">
    <property type="entry name" value="HTH_18"/>
    <property type="match status" value="1"/>
</dbReference>
<dbReference type="PATRIC" id="fig|1122151.5.peg.532"/>
<evidence type="ECO:0000256" key="3">
    <source>
        <dbReference type="ARBA" id="ARBA00023163"/>
    </source>
</evidence>
<dbReference type="SMART" id="SM00342">
    <property type="entry name" value="HTH_ARAC"/>
    <property type="match status" value="1"/>
</dbReference>
<dbReference type="PRINTS" id="PR00032">
    <property type="entry name" value="HTHARAC"/>
</dbReference>
<keyword evidence="6" id="KW-1185">Reference proteome</keyword>
<dbReference type="InterPro" id="IPR003313">
    <property type="entry name" value="AraC-bd"/>
</dbReference>
<name>A0A0R1PKV6_9LACO</name>
<protein>
    <submittedName>
        <fullName evidence="5">AraC family transcriptional regulator</fullName>
    </submittedName>
</protein>
<dbReference type="SUPFAM" id="SSF46689">
    <property type="entry name" value="Homeodomain-like"/>
    <property type="match status" value="2"/>
</dbReference>
<keyword evidence="2" id="KW-0238">DNA-binding</keyword>
<dbReference type="Gene3D" id="2.60.120.280">
    <property type="entry name" value="Regulatory protein AraC"/>
    <property type="match status" value="1"/>
</dbReference>
<dbReference type="Pfam" id="PF02311">
    <property type="entry name" value="AraC_binding"/>
    <property type="match status" value="1"/>
</dbReference>
<organism evidence="5 6">
    <name type="scientific">Companilactobacillus paralimentarius DSM 13238 = JCM 10415</name>
    <dbReference type="NCBI Taxonomy" id="1122151"/>
    <lineage>
        <taxon>Bacteria</taxon>
        <taxon>Bacillati</taxon>
        <taxon>Bacillota</taxon>
        <taxon>Bacilli</taxon>
        <taxon>Lactobacillales</taxon>
        <taxon>Lactobacillaceae</taxon>
        <taxon>Companilactobacillus</taxon>
    </lineage>
</organism>
<dbReference type="GO" id="GO:0043565">
    <property type="term" value="F:sequence-specific DNA binding"/>
    <property type="evidence" value="ECO:0007669"/>
    <property type="project" value="InterPro"/>
</dbReference>
<evidence type="ECO:0000256" key="2">
    <source>
        <dbReference type="ARBA" id="ARBA00023125"/>
    </source>
</evidence>
<dbReference type="Proteomes" id="UP000051908">
    <property type="component" value="Unassembled WGS sequence"/>
</dbReference>
<dbReference type="Gene3D" id="1.10.10.60">
    <property type="entry name" value="Homeodomain-like"/>
    <property type="match status" value="2"/>
</dbReference>
<dbReference type="InterPro" id="IPR018060">
    <property type="entry name" value="HTH_AraC"/>
</dbReference>
<evidence type="ECO:0000259" key="4">
    <source>
        <dbReference type="PROSITE" id="PS01124"/>
    </source>
</evidence>
<evidence type="ECO:0000313" key="5">
    <source>
        <dbReference type="EMBL" id="KRL29827.1"/>
    </source>
</evidence>
<evidence type="ECO:0000256" key="1">
    <source>
        <dbReference type="ARBA" id="ARBA00023015"/>
    </source>
</evidence>
<dbReference type="PANTHER" id="PTHR43280:SF30">
    <property type="entry name" value="MMSAB OPERON REGULATORY PROTEIN"/>
    <property type="match status" value="1"/>
</dbReference>
<dbReference type="InterPro" id="IPR009057">
    <property type="entry name" value="Homeodomain-like_sf"/>
</dbReference>
<proteinExistence type="predicted"/>
<accession>A0A0R1PKV6</accession>
<dbReference type="EMBL" id="AZES01000107">
    <property type="protein sequence ID" value="KRL29827.1"/>
    <property type="molecule type" value="Genomic_DNA"/>
</dbReference>
<dbReference type="AlphaFoldDB" id="A0A0R1PKV6"/>
<dbReference type="SUPFAM" id="SSF51215">
    <property type="entry name" value="Regulatory protein AraC"/>
    <property type="match status" value="1"/>
</dbReference>
<dbReference type="PANTHER" id="PTHR43280">
    <property type="entry name" value="ARAC-FAMILY TRANSCRIPTIONAL REGULATOR"/>
    <property type="match status" value="1"/>
</dbReference>
<dbReference type="GO" id="GO:0003700">
    <property type="term" value="F:DNA-binding transcription factor activity"/>
    <property type="evidence" value="ECO:0007669"/>
    <property type="project" value="InterPro"/>
</dbReference>
<gene>
    <name evidence="5" type="ORF">FD33_GL000511</name>
</gene>
<feature type="domain" description="HTH araC/xylS-type" evidence="4">
    <location>
        <begin position="217"/>
        <end position="315"/>
    </location>
</feature>
<dbReference type="InterPro" id="IPR037923">
    <property type="entry name" value="HTH-like"/>
</dbReference>
<sequence>MFPLYPKVIISLFNLQIHSITEVTVFKWYNVDIICRNVEWSYLLMKKNFVFSNEQYNSYLYLTSGGYEATTPSHQYGPLGRSGYMLHYISNGKGTFISNNITYHMKKGDFMYIEPQKTVTMIADRNDPWSFYWIRFTGDLIKQYMSRINISYRNPVFSIKDTPIVPQKIVEIVNYSQDPHRSDFIYNAKLLEILDSLHNILPKVSSNQSSSPDVIYTKALYYIRNNYESTISINDVVNYLTVDRTYLYKLFKQNMNIGPKEYLTKYRLKKASELLKVSNESITFIAQSCGFPSYQRFARVFHKYIGYSPSEYQKKFL</sequence>
<dbReference type="PROSITE" id="PS01124">
    <property type="entry name" value="HTH_ARAC_FAMILY_2"/>
    <property type="match status" value="1"/>
</dbReference>
<dbReference type="CDD" id="cd06986">
    <property type="entry name" value="cupin_MmsR-like_N"/>
    <property type="match status" value="1"/>
</dbReference>
<reference evidence="5 6" key="1">
    <citation type="journal article" date="2015" name="Genome Announc.">
        <title>Expanding the biotechnology potential of lactobacilli through comparative genomics of 213 strains and associated genera.</title>
        <authorList>
            <person name="Sun Z."/>
            <person name="Harris H.M."/>
            <person name="McCann A."/>
            <person name="Guo C."/>
            <person name="Argimon S."/>
            <person name="Zhang W."/>
            <person name="Yang X."/>
            <person name="Jeffery I.B."/>
            <person name="Cooney J.C."/>
            <person name="Kagawa T.F."/>
            <person name="Liu W."/>
            <person name="Song Y."/>
            <person name="Salvetti E."/>
            <person name="Wrobel A."/>
            <person name="Rasinkangas P."/>
            <person name="Parkhill J."/>
            <person name="Rea M.C."/>
            <person name="O'Sullivan O."/>
            <person name="Ritari J."/>
            <person name="Douillard F.P."/>
            <person name="Paul Ross R."/>
            <person name="Yang R."/>
            <person name="Briner A.E."/>
            <person name="Felis G.E."/>
            <person name="de Vos W.M."/>
            <person name="Barrangou R."/>
            <person name="Klaenhammer T.R."/>
            <person name="Caufield P.W."/>
            <person name="Cui Y."/>
            <person name="Zhang H."/>
            <person name="O'Toole P.W."/>
        </authorList>
    </citation>
    <scope>NUCLEOTIDE SEQUENCE [LARGE SCALE GENOMIC DNA]</scope>
    <source>
        <strain evidence="5 6">DSM 13238</strain>
    </source>
</reference>
<keyword evidence="3" id="KW-0804">Transcription</keyword>